<proteinExistence type="predicted"/>
<evidence type="ECO:0000256" key="1">
    <source>
        <dbReference type="SAM" id="Phobius"/>
    </source>
</evidence>
<name>A0A1B4V9K8_9GAMM</name>
<feature type="transmembrane region" description="Helical" evidence="1">
    <location>
        <begin position="28"/>
        <end position="45"/>
    </location>
</feature>
<gene>
    <name evidence="2" type="ORF">SVA_2804</name>
</gene>
<accession>A0A1B4V9K8</accession>
<keyword evidence="1" id="KW-0812">Transmembrane</keyword>
<dbReference type="EMBL" id="AP014936">
    <property type="protein sequence ID" value="BAU49352.1"/>
    <property type="molecule type" value="Genomic_DNA"/>
</dbReference>
<keyword evidence="1" id="KW-1133">Transmembrane helix</keyword>
<protein>
    <submittedName>
        <fullName evidence="2">Uncharacterized protein</fullName>
    </submittedName>
</protein>
<dbReference type="Proteomes" id="UP000218899">
    <property type="component" value="Chromosome"/>
</dbReference>
<dbReference type="AlphaFoldDB" id="A0A1B4V9K8"/>
<organism evidence="2 3">
    <name type="scientific">Sulfurifustis variabilis</name>
    <dbReference type="NCBI Taxonomy" id="1675686"/>
    <lineage>
        <taxon>Bacteria</taxon>
        <taxon>Pseudomonadati</taxon>
        <taxon>Pseudomonadota</taxon>
        <taxon>Gammaproteobacteria</taxon>
        <taxon>Acidiferrobacterales</taxon>
        <taxon>Acidiferrobacteraceae</taxon>
        <taxon>Sulfurifustis</taxon>
    </lineage>
</organism>
<evidence type="ECO:0000313" key="2">
    <source>
        <dbReference type="EMBL" id="BAU49352.1"/>
    </source>
</evidence>
<dbReference type="KEGG" id="sva:SVA_2804"/>
<keyword evidence="1" id="KW-0472">Membrane</keyword>
<keyword evidence="3" id="KW-1185">Reference proteome</keyword>
<dbReference type="OrthoDB" id="9973223at2"/>
<dbReference type="RefSeq" id="WP_096461766.1">
    <property type="nucleotide sequence ID" value="NZ_AP014936.1"/>
</dbReference>
<evidence type="ECO:0000313" key="3">
    <source>
        <dbReference type="Proteomes" id="UP000218899"/>
    </source>
</evidence>
<reference evidence="2 3" key="1">
    <citation type="submission" date="2015-08" db="EMBL/GenBank/DDBJ databases">
        <title>Complete genome sequence of Sulfurifustis variabilis.</title>
        <authorList>
            <person name="Miura A."/>
            <person name="Kojima H."/>
            <person name="Fukui M."/>
        </authorList>
    </citation>
    <scope>NUCLEOTIDE SEQUENCE [LARGE SCALE GENOMIC DNA]</scope>
    <source>
        <strain evidence="3">skN76</strain>
    </source>
</reference>
<sequence>MSEDEQRPEPSKAPYVHLRRAAPKRRPLRLLAPLVFAAIVALILYDRVPAVRTAVDRIVRPAEHQAREVCQQTALAAASEPRYARVVAPGEVHRTGGAYYVERVVIGEMGADGNESRFTYNCYVDPAGALIRGARGAPPASAPAASENPP</sequence>